<protein>
    <submittedName>
        <fullName evidence="3">Uncharacterized protein</fullName>
    </submittedName>
</protein>
<evidence type="ECO:0000256" key="2">
    <source>
        <dbReference type="SAM" id="Phobius"/>
    </source>
</evidence>
<proteinExistence type="predicted"/>
<name>A0ABQ1INZ0_9PROT</name>
<keyword evidence="2" id="KW-0472">Membrane</keyword>
<feature type="transmembrane region" description="Helical" evidence="2">
    <location>
        <begin position="51"/>
        <end position="70"/>
    </location>
</feature>
<accession>A0ABQ1INZ0</accession>
<keyword evidence="2" id="KW-1133">Transmembrane helix</keyword>
<keyword evidence="4" id="KW-1185">Reference proteome</keyword>
<dbReference type="Proteomes" id="UP000603352">
    <property type="component" value="Unassembled WGS sequence"/>
</dbReference>
<evidence type="ECO:0000256" key="1">
    <source>
        <dbReference type="SAM" id="MobiDB-lite"/>
    </source>
</evidence>
<evidence type="ECO:0000313" key="3">
    <source>
        <dbReference type="EMBL" id="GGB46070.1"/>
    </source>
</evidence>
<comment type="caution">
    <text evidence="3">The sequence shown here is derived from an EMBL/GenBank/DDBJ whole genome shotgun (WGS) entry which is preliminary data.</text>
</comment>
<gene>
    <name evidence="3" type="ORF">GCM10011505_29030</name>
</gene>
<reference evidence="4" key="1">
    <citation type="journal article" date="2019" name="Int. J. Syst. Evol. Microbiol.">
        <title>The Global Catalogue of Microorganisms (GCM) 10K type strain sequencing project: providing services to taxonomists for standard genome sequencing and annotation.</title>
        <authorList>
            <consortium name="The Broad Institute Genomics Platform"/>
            <consortium name="The Broad Institute Genome Sequencing Center for Infectious Disease"/>
            <person name="Wu L."/>
            <person name="Ma J."/>
        </authorList>
    </citation>
    <scope>NUCLEOTIDE SEQUENCE [LARGE SCALE GENOMIC DNA]</scope>
    <source>
        <strain evidence="4">CGMCC 1.10188</strain>
    </source>
</reference>
<dbReference type="EMBL" id="BMDZ01000034">
    <property type="protein sequence ID" value="GGB46070.1"/>
    <property type="molecule type" value="Genomic_DNA"/>
</dbReference>
<sequence length="73" mass="8104">MSKAAKPPVAGVTPPMTSDEYDPQRAIVTGHTDPGSPEAQARMKRMRQRNWALFILLWAMVALFFAITIAKMS</sequence>
<evidence type="ECO:0000313" key="4">
    <source>
        <dbReference type="Proteomes" id="UP000603352"/>
    </source>
</evidence>
<organism evidence="3 4">
    <name type="scientific">Tistrella bauzanensis</name>
    <dbReference type="NCBI Taxonomy" id="657419"/>
    <lineage>
        <taxon>Bacteria</taxon>
        <taxon>Pseudomonadati</taxon>
        <taxon>Pseudomonadota</taxon>
        <taxon>Alphaproteobacteria</taxon>
        <taxon>Geminicoccales</taxon>
        <taxon>Geminicoccaceae</taxon>
        <taxon>Tistrella</taxon>
    </lineage>
</organism>
<feature type="region of interest" description="Disordered" evidence="1">
    <location>
        <begin position="1"/>
        <end position="42"/>
    </location>
</feature>
<dbReference type="RefSeq" id="WP_188579193.1">
    <property type="nucleotide sequence ID" value="NZ_BMDZ01000034.1"/>
</dbReference>
<keyword evidence="2" id="KW-0812">Transmembrane</keyword>